<dbReference type="OrthoDB" id="9808302at2"/>
<gene>
    <name evidence="4" type="primary">cobQ</name>
    <name evidence="7" type="ORF">Theth_1729</name>
</gene>
<reference evidence="7 8" key="1">
    <citation type="submission" date="2010-11" db="EMBL/GenBank/DDBJ databases">
        <title>The complete genome of Thermotoga thermarum DSM 5069.</title>
        <authorList>
            <consortium name="US DOE Joint Genome Institute (JGI-PGF)"/>
            <person name="Lucas S."/>
            <person name="Copeland A."/>
            <person name="Lapidus A."/>
            <person name="Bruce D."/>
            <person name="Goodwin L."/>
            <person name="Pitluck S."/>
            <person name="Kyrpides N."/>
            <person name="Mavromatis K."/>
            <person name="Ivanova N."/>
            <person name="Zeytun A."/>
            <person name="Brettin T."/>
            <person name="Detter J.C."/>
            <person name="Tapia R."/>
            <person name="Han C."/>
            <person name="Land M."/>
            <person name="Hauser L."/>
            <person name="Markowitz V."/>
            <person name="Cheng J.-F."/>
            <person name="Hugenholtz P."/>
            <person name="Woyke T."/>
            <person name="Wu D."/>
            <person name="Spring S."/>
            <person name="Schroeder M."/>
            <person name="Brambilla E."/>
            <person name="Klenk H.-P."/>
            <person name="Eisen J.A."/>
        </authorList>
    </citation>
    <scope>NUCLEOTIDE SEQUENCE [LARGE SCALE GENOMIC DNA]</scope>
    <source>
        <strain evidence="7 8">DSM 5069</strain>
    </source>
</reference>
<feature type="domain" description="CobQ/CobB/MinD/ParA nucleotide binding" evidence="5">
    <location>
        <begin position="3"/>
        <end position="227"/>
    </location>
</feature>
<proteinExistence type="inferred from homology"/>
<dbReference type="InterPro" id="IPR029062">
    <property type="entry name" value="Class_I_gatase-like"/>
</dbReference>
<dbReference type="RefSeq" id="WP_013932981.1">
    <property type="nucleotide sequence ID" value="NC_015707.1"/>
</dbReference>
<evidence type="ECO:0000256" key="3">
    <source>
        <dbReference type="ARBA" id="ARBA00022962"/>
    </source>
</evidence>
<dbReference type="PATRIC" id="fig|688269.3.peg.1779"/>
<evidence type="ECO:0000256" key="2">
    <source>
        <dbReference type="ARBA" id="ARBA00022573"/>
    </source>
</evidence>
<dbReference type="GO" id="GO:0003824">
    <property type="term" value="F:catalytic activity"/>
    <property type="evidence" value="ECO:0007669"/>
    <property type="project" value="InterPro"/>
</dbReference>
<keyword evidence="3 4" id="KW-0315">Glutamine amidotransferase</keyword>
<evidence type="ECO:0000313" key="8">
    <source>
        <dbReference type="Proteomes" id="UP000006804"/>
    </source>
</evidence>
<accession>F7YVV1</accession>
<feature type="domain" description="CobB/CobQ-like glutamine amidotransferase" evidence="6">
    <location>
        <begin position="247"/>
        <end position="430"/>
    </location>
</feature>
<dbReference type="eggNOG" id="COG1492">
    <property type="taxonomic scope" value="Bacteria"/>
</dbReference>
<dbReference type="Pfam" id="PF07685">
    <property type="entry name" value="GATase_3"/>
    <property type="match status" value="1"/>
</dbReference>
<dbReference type="Gene3D" id="3.40.50.880">
    <property type="match status" value="1"/>
</dbReference>
<sequence>MKLMILGTMSNVGKSLFTVALCRYFSNLGYKVAPFKAQNMSLNSIVSVEGGEMALSQYIQAIAARTVPSVLMNPILLKPDVQGIEIIAKGKPIDFEKSNRRYMYDKKLELLNIVLESFNELAKSYEIVILEGSGGTAEINLKEREINNITLAKILNCPAILIADISNGGAFAQVAGTFELLDDEERDLIKGFLFNKFHGDPTLLQDYPEKLAKRYNTRFLGTVTYIEHNLPEEDILSKKIGVQSELKVDIIKLPRFSNTFDFDPLFENFDVALVEEPRSDTDVIIIPGTKLPIHDLRWLKNKKDAILKSLKNKAFLIGICGGFQILGEKLIELDQNGKVVNREDGLGLLPIETVFHPYKITCWLTGKENLFGTIVEGYEIHRGISTPTKDVKPFAIIFKKNNAPTENFDGVILDRIIGTCFHHLFHNHQFFEKYFTMVAEEKGKSLDAIKRYDLDAQIELIAYHFTNSIDMESIFELIRFTQ</sequence>
<dbReference type="SUPFAM" id="SSF52540">
    <property type="entry name" value="P-loop containing nucleoside triphosphate hydrolases"/>
    <property type="match status" value="1"/>
</dbReference>
<feature type="active site" description="Nucleophile" evidence="4">
    <location>
        <position position="320"/>
    </location>
</feature>
<keyword evidence="2 4" id="KW-0169">Cobalamin biosynthesis</keyword>
<dbReference type="PROSITE" id="PS51274">
    <property type="entry name" value="GATASE_COBBQ"/>
    <property type="match status" value="1"/>
</dbReference>
<dbReference type="PANTHER" id="PTHR21343:SF1">
    <property type="entry name" value="COBYRIC ACID SYNTHASE"/>
    <property type="match status" value="1"/>
</dbReference>
<dbReference type="STRING" id="688269.Theth_1729"/>
<evidence type="ECO:0000259" key="5">
    <source>
        <dbReference type="Pfam" id="PF01656"/>
    </source>
</evidence>
<dbReference type="HAMAP" id="MF_00028">
    <property type="entry name" value="CobQ"/>
    <property type="match status" value="1"/>
</dbReference>
<comment type="similarity">
    <text evidence="4">Belongs to the CobB/CobQ family. CobQ subfamily.</text>
</comment>
<dbReference type="PANTHER" id="PTHR21343">
    <property type="entry name" value="DETHIOBIOTIN SYNTHETASE"/>
    <property type="match status" value="1"/>
</dbReference>
<dbReference type="GO" id="GO:0015420">
    <property type="term" value="F:ABC-type vitamin B12 transporter activity"/>
    <property type="evidence" value="ECO:0007669"/>
    <property type="project" value="UniProtKB-UniRule"/>
</dbReference>
<keyword evidence="8" id="KW-1185">Reference proteome</keyword>
<evidence type="ECO:0000313" key="7">
    <source>
        <dbReference type="EMBL" id="AEH51773.1"/>
    </source>
</evidence>
<name>F7YVV1_9THEM</name>
<dbReference type="InterPro" id="IPR004459">
    <property type="entry name" value="CobQ_synth"/>
</dbReference>
<evidence type="ECO:0000256" key="4">
    <source>
        <dbReference type="HAMAP-Rule" id="MF_00028"/>
    </source>
</evidence>
<comment type="function">
    <text evidence="4">Catalyzes amidations at positions B, D, E, and G on adenosylcobyrinic A,C-diamide. NH(2) groups are provided by glutamine, and one molecule of ATP is hydrogenolyzed for each amidation.</text>
</comment>
<dbReference type="InterPro" id="IPR002586">
    <property type="entry name" value="CobQ/CobB/MinD/ParA_Nub-bd_dom"/>
</dbReference>
<protein>
    <recommendedName>
        <fullName evidence="4">Cobyric acid synthase</fullName>
    </recommendedName>
</protein>
<dbReference type="SUPFAM" id="SSF52317">
    <property type="entry name" value="Class I glutamine amidotransferase-like"/>
    <property type="match status" value="1"/>
</dbReference>
<evidence type="ECO:0000256" key="1">
    <source>
        <dbReference type="ARBA" id="ARBA00004953"/>
    </source>
</evidence>
<dbReference type="HOGENOM" id="CLU_019250_2_2_0"/>
<dbReference type="EMBL" id="CP002351">
    <property type="protein sequence ID" value="AEH51773.1"/>
    <property type="molecule type" value="Genomic_DNA"/>
</dbReference>
<dbReference type="CDD" id="cd01750">
    <property type="entry name" value="GATase1_CobQ"/>
    <property type="match status" value="1"/>
</dbReference>
<dbReference type="KEGG" id="tta:Theth_1729"/>
<dbReference type="NCBIfam" id="NF001989">
    <property type="entry name" value="PRK00784.1"/>
    <property type="match status" value="1"/>
</dbReference>
<dbReference type="Gene3D" id="3.40.50.300">
    <property type="entry name" value="P-loop containing nucleotide triphosphate hydrolases"/>
    <property type="match status" value="1"/>
</dbReference>
<dbReference type="AlphaFoldDB" id="F7YVV1"/>
<organism evidence="7 8">
    <name type="scientific">Pseudothermotoga thermarum DSM 5069</name>
    <dbReference type="NCBI Taxonomy" id="688269"/>
    <lineage>
        <taxon>Bacteria</taxon>
        <taxon>Thermotogati</taxon>
        <taxon>Thermotogota</taxon>
        <taxon>Thermotogae</taxon>
        <taxon>Thermotogales</taxon>
        <taxon>Thermotogaceae</taxon>
        <taxon>Pseudothermotoga</taxon>
    </lineage>
</organism>
<comment type="pathway">
    <text evidence="1 4">Cofactor biosynthesis; adenosylcobalamin biosynthesis.</text>
</comment>
<dbReference type="NCBIfam" id="TIGR00313">
    <property type="entry name" value="cobQ"/>
    <property type="match status" value="1"/>
</dbReference>
<dbReference type="UniPathway" id="UPA00148"/>
<feature type="active site" evidence="4">
    <location>
        <position position="422"/>
    </location>
</feature>
<dbReference type="InterPro" id="IPR033949">
    <property type="entry name" value="CobQ_GATase1"/>
</dbReference>
<dbReference type="GO" id="GO:0009236">
    <property type="term" value="P:cobalamin biosynthetic process"/>
    <property type="evidence" value="ECO:0007669"/>
    <property type="project" value="UniProtKB-UniRule"/>
</dbReference>
<evidence type="ECO:0000259" key="6">
    <source>
        <dbReference type="Pfam" id="PF07685"/>
    </source>
</evidence>
<dbReference type="InterPro" id="IPR011698">
    <property type="entry name" value="GATase_3"/>
</dbReference>
<dbReference type="InterPro" id="IPR027417">
    <property type="entry name" value="P-loop_NTPase"/>
</dbReference>
<dbReference type="Pfam" id="PF01656">
    <property type="entry name" value="CbiA"/>
    <property type="match status" value="1"/>
</dbReference>
<dbReference type="Proteomes" id="UP000006804">
    <property type="component" value="Chromosome"/>
</dbReference>